<dbReference type="GeneID" id="8442780"/>
<dbReference type="InterPro" id="IPR013921">
    <property type="entry name" value="Mediator_Med20"/>
</dbReference>
<dbReference type="RefSeq" id="XP_002543780.1">
    <property type="nucleotide sequence ID" value="XM_002543734.1"/>
</dbReference>
<dbReference type="OMA" id="PNHGFIY"/>
<evidence type="ECO:0000313" key="6">
    <source>
        <dbReference type="EMBL" id="EEP78451.1"/>
    </source>
</evidence>
<protein>
    <recommendedName>
        <fullName evidence="4">Mediator of RNA polymerase II transcription subunit 20</fullName>
    </recommendedName>
    <alternativeName>
        <fullName evidence="4">Mediator complex subunit 20</fullName>
    </alternativeName>
</protein>
<evidence type="ECO:0000256" key="4">
    <source>
        <dbReference type="RuleBase" id="RU364152"/>
    </source>
</evidence>
<dbReference type="eggNOG" id="ENOG502SBIU">
    <property type="taxonomic scope" value="Eukaryota"/>
</dbReference>
<evidence type="ECO:0000256" key="3">
    <source>
        <dbReference type="ARBA" id="ARBA00023242"/>
    </source>
</evidence>
<comment type="subcellular location">
    <subcellularLocation>
        <location evidence="1 4">Nucleus</location>
    </subcellularLocation>
</comment>
<dbReference type="HOGENOM" id="CLU_075636_0_0_1"/>
<keyword evidence="4" id="KW-0010">Activator</keyword>
<dbReference type="OrthoDB" id="1854899at2759"/>
<keyword evidence="7" id="KW-1185">Reference proteome</keyword>
<dbReference type="GO" id="GO:0016592">
    <property type="term" value="C:mediator complex"/>
    <property type="evidence" value="ECO:0007669"/>
    <property type="project" value="InterPro"/>
</dbReference>
<evidence type="ECO:0000256" key="1">
    <source>
        <dbReference type="ARBA" id="ARBA00004123"/>
    </source>
</evidence>
<comment type="function">
    <text evidence="4">Component of the Mediator complex, a coactivator involved in the regulated transcription of nearly all RNA polymerase II-dependent genes. Mediator functions as a bridge to convey information from gene-specific regulatory proteins to the basal RNA polymerase II transcription machinery. Mediator is recruited to promoters by direct interactions with regulatory proteins and serves as a scaffold for the assembly of a functional preinitiation complex with RNA polymerase II and the general transcription factors.</text>
</comment>
<feature type="region of interest" description="Disordered" evidence="5">
    <location>
        <begin position="76"/>
        <end position="126"/>
    </location>
</feature>
<dbReference type="Pfam" id="PF08612">
    <property type="entry name" value="Med20"/>
    <property type="match status" value="1"/>
</dbReference>
<gene>
    <name evidence="4" type="primary">MED20</name>
    <name evidence="6" type="ORF">UREG_03297</name>
</gene>
<evidence type="ECO:0000313" key="7">
    <source>
        <dbReference type="Proteomes" id="UP000002058"/>
    </source>
</evidence>
<dbReference type="KEGG" id="ure:UREG_03297"/>
<evidence type="ECO:0000256" key="2">
    <source>
        <dbReference type="ARBA" id="ARBA00010743"/>
    </source>
</evidence>
<proteinExistence type="inferred from homology"/>
<dbReference type="VEuPathDB" id="FungiDB:UREG_03297"/>
<dbReference type="GO" id="GO:0006357">
    <property type="term" value="P:regulation of transcription by RNA polymerase II"/>
    <property type="evidence" value="ECO:0007669"/>
    <property type="project" value="InterPro"/>
</dbReference>
<comment type="similarity">
    <text evidence="2 4">Belongs to the Mediator complex subunit 20 family.</text>
</comment>
<organism evidence="6 7">
    <name type="scientific">Uncinocarpus reesii (strain UAMH 1704)</name>
    <dbReference type="NCBI Taxonomy" id="336963"/>
    <lineage>
        <taxon>Eukaryota</taxon>
        <taxon>Fungi</taxon>
        <taxon>Dikarya</taxon>
        <taxon>Ascomycota</taxon>
        <taxon>Pezizomycotina</taxon>
        <taxon>Eurotiomycetes</taxon>
        <taxon>Eurotiomycetidae</taxon>
        <taxon>Onygenales</taxon>
        <taxon>Onygenaceae</taxon>
        <taxon>Uncinocarpus</taxon>
    </lineage>
</organism>
<name>C4JQ64_UNCRE</name>
<sequence length="319" mass="35502">MPITGVFFIPANPKLVHCCYYRRWGLEHKLLRDTPSCLPPSAYAPLPQLQPRYMHFLSLSHFQSHGFVYISNRPSPDPWGSPGPHHTHPGIPAPSAQQQVPAPQPQPINEKDGQQPSRFPPSSPWTMITPDPASFNSFFAMTLRACEPLWCHRHTTIVSGGTVFEVGDFRVRVGDVRQAQPAQRVRGCIVEIEYRGPGQTSISADGDWRLSAFESGTEEPLAMGDGFSELSNTMVDGEEDLPTEEDWDVGEKLIREFWSGFAVPGAREAIRVPGLMTEVNKARHKGMKRVTTADAGPSNTGIKGADLARQYMELLRFNR</sequence>
<dbReference type="EMBL" id="CH476616">
    <property type="protein sequence ID" value="EEP78451.1"/>
    <property type="molecule type" value="Genomic_DNA"/>
</dbReference>
<evidence type="ECO:0000256" key="5">
    <source>
        <dbReference type="SAM" id="MobiDB-lite"/>
    </source>
</evidence>
<dbReference type="Proteomes" id="UP000002058">
    <property type="component" value="Unassembled WGS sequence"/>
</dbReference>
<dbReference type="InParanoid" id="C4JQ64"/>
<comment type="subunit">
    <text evidence="4">Component of the Mediator complex.</text>
</comment>
<dbReference type="GO" id="GO:0003712">
    <property type="term" value="F:transcription coregulator activity"/>
    <property type="evidence" value="ECO:0007669"/>
    <property type="project" value="InterPro"/>
</dbReference>
<keyword evidence="4" id="KW-0804">Transcription</keyword>
<reference evidence="7" key="1">
    <citation type="journal article" date="2009" name="Genome Res.">
        <title>Comparative genomic analyses of the human fungal pathogens Coccidioides and their relatives.</title>
        <authorList>
            <person name="Sharpton T.J."/>
            <person name="Stajich J.E."/>
            <person name="Rounsley S.D."/>
            <person name="Gardner M.J."/>
            <person name="Wortman J.R."/>
            <person name="Jordar V.S."/>
            <person name="Maiti R."/>
            <person name="Kodira C.D."/>
            <person name="Neafsey D.E."/>
            <person name="Zeng Q."/>
            <person name="Hung C.-Y."/>
            <person name="McMahan C."/>
            <person name="Muszewska A."/>
            <person name="Grynberg M."/>
            <person name="Mandel M.A."/>
            <person name="Kellner E.M."/>
            <person name="Barker B.M."/>
            <person name="Galgiani J.N."/>
            <person name="Orbach M.J."/>
            <person name="Kirkland T.N."/>
            <person name="Cole G.T."/>
            <person name="Henn M.R."/>
            <person name="Birren B.W."/>
            <person name="Taylor J.W."/>
        </authorList>
    </citation>
    <scope>NUCLEOTIDE SEQUENCE [LARGE SCALE GENOMIC DNA]</scope>
    <source>
        <strain evidence="7">UAMH 1704</strain>
    </source>
</reference>
<keyword evidence="4" id="KW-0805">Transcription regulation</keyword>
<keyword evidence="3 4" id="KW-0539">Nucleus</keyword>
<dbReference type="AlphaFoldDB" id="C4JQ64"/>
<accession>C4JQ64</accession>